<protein>
    <submittedName>
        <fullName evidence="6">ADP-ribose pyrophosphatase</fullName>
    </submittedName>
</protein>
<dbReference type="EMBL" id="FXWJ01000004">
    <property type="protein sequence ID" value="SMQ72341.1"/>
    <property type="molecule type" value="Genomic_DNA"/>
</dbReference>
<sequence length="195" mass="21886">MRSKISLRRWRAEVLHTNSFFTVKKDRDAVRGGDYRYVEFASPGVRIVVRDDQGRLLLVRQYRHPIGRYTWEVPAGGVEPSEDLLVAAQRELYEETGVGAGRWRQLGNVVSLPNATNFEAGVFLATDLLAMPPRGDSAEMTEVSESKFFDADQLRDLILSGDLCDDKSLAALHLETMSGTAMHQRVDAPRHGVNR</sequence>
<evidence type="ECO:0000256" key="4">
    <source>
        <dbReference type="RuleBase" id="RU003476"/>
    </source>
</evidence>
<reference evidence="6 7" key="1">
    <citation type="submission" date="2017-04" db="EMBL/GenBank/DDBJ databases">
        <authorList>
            <person name="Varghese N."/>
            <person name="Submissions S."/>
        </authorList>
    </citation>
    <scope>NUCLEOTIDE SEQUENCE [LARGE SCALE GENOMIC DNA]</scope>
    <source>
        <strain evidence="6 7">VKM Ac-1784</strain>
    </source>
</reference>
<evidence type="ECO:0000256" key="3">
    <source>
        <dbReference type="ARBA" id="ARBA00022801"/>
    </source>
</evidence>
<comment type="similarity">
    <text evidence="2 4">Belongs to the Nudix hydrolase family.</text>
</comment>
<gene>
    <name evidence="6" type="ORF">SAMN06295909_2638</name>
</gene>
<feature type="domain" description="Nudix hydrolase" evidence="5">
    <location>
        <begin position="40"/>
        <end position="171"/>
    </location>
</feature>
<dbReference type="InterPro" id="IPR015797">
    <property type="entry name" value="NUDIX_hydrolase-like_dom_sf"/>
</dbReference>
<dbReference type="InterPro" id="IPR000086">
    <property type="entry name" value="NUDIX_hydrolase_dom"/>
</dbReference>
<dbReference type="InterPro" id="IPR020476">
    <property type="entry name" value="Nudix_hydrolase"/>
</dbReference>
<dbReference type="PROSITE" id="PS00893">
    <property type="entry name" value="NUDIX_BOX"/>
    <property type="match status" value="1"/>
</dbReference>
<dbReference type="SUPFAM" id="SSF55811">
    <property type="entry name" value="Nudix"/>
    <property type="match status" value="1"/>
</dbReference>
<comment type="cofactor">
    <cofactor evidence="1">
        <name>Mg(2+)</name>
        <dbReference type="ChEBI" id="CHEBI:18420"/>
    </cofactor>
</comment>
<dbReference type="CDD" id="cd03424">
    <property type="entry name" value="NUDIX_ADPRase_Nudt5_UGPPase_Nudt14"/>
    <property type="match status" value="1"/>
</dbReference>
<dbReference type="InterPro" id="IPR020084">
    <property type="entry name" value="NUDIX_hydrolase_CS"/>
</dbReference>
<dbReference type="Gene3D" id="3.90.79.10">
    <property type="entry name" value="Nucleoside Triphosphate Pyrophosphohydrolase"/>
    <property type="match status" value="1"/>
</dbReference>
<dbReference type="PANTHER" id="PTHR43046:SF16">
    <property type="entry name" value="ADP-RIBOSE PYROPHOSPHATASE YJHB-RELATED"/>
    <property type="match status" value="1"/>
</dbReference>
<evidence type="ECO:0000259" key="5">
    <source>
        <dbReference type="PROSITE" id="PS51462"/>
    </source>
</evidence>
<dbReference type="Proteomes" id="UP000194464">
    <property type="component" value="Unassembled WGS sequence"/>
</dbReference>
<dbReference type="PANTHER" id="PTHR43046">
    <property type="entry name" value="GDP-MANNOSE MANNOSYL HYDROLASE"/>
    <property type="match status" value="1"/>
</dbReference>
<organism evidence="6 7">
    <name type="scientific">Plantibacter elymi</name>
    <name type="common">nom. nud.</name>
    <dbReference type="NCBI Taxonomy" id="199708"/>
    <lineage>
        <taxon>Bacteria</taxon>
        <taxon>Bacillati</taxon>
        <taxon>Actinomycetota</taxon>
        <taxon>Actinomycetes</taxon>
        <taxon>Micrococcales</taxon>
        <taxon>Microbacteriaceae</taxon>
        <taxon>Plantibacter</taxon>
    </lineage>
</organism>
<accession>A0ABY1REP2</accession>
<dbReference type="PROSITE" id="PS51462">
    <property type="entry name" value="NUDIX"/>
    <property type="match status" value="1"/>
</dbReference>
<dbReference type="PRINTS" id="PR00502">
    <property type="entry name" value="NUDIXFAMILY"/>
</dbReference>
<evidence type="ECO:0000256" key="2">
    <source>
        <dbReference type="ARBA" id="ARBA00005582"/>
    </source>
</evidence>
<name>A0ABY1REP2_9MICO</name>
<evidence type="ECO:0000256" key="1">
    <source>
        <dbReference type="ARBA" id="ARBA00001946"/>
    </source>
</evidence>
<evidence type="ECO:0000313" key="6">
    <source>
        <dbReference type="EMBL" id="SMQ72341.1"/>
    </source>
</evidence>
<comment type="caution">
    <text evidence="6">The sequence shown here is derived from an EMBL/GenBank/DDBJ whole genome shotgun (WGS) entry which is preliminary data.</text>
</comment>
<proteinExistence type="inferred from homology"/>
<keyword evidence="3 4" id="KW-0378">Hydrolase</keyword>
<keyword evidence="7" id="KW-1185">Reference proteome</keyword>
<evidence type="ECO:0000313" key="7">
    <source>
        <dbReference type="Proteomes" id="UP000194464"/>
    </source>
</evidence>
<dbReference type="Pfam" id="PF00293">
    <property type="entry name" value="NUDIX"/>
    <property type="match status" value="1"/>
</dbReference>